<evidence type="ECO:0000256" key="1">
    <source>
        <dbReference type="SAM" id="MobiDB-lite"/>
    </source>
</evidence>
<comment type="caution">
    <text evidence="2">The sequence shown here is derived from an EMBL/GenBank/DDBJ whole genome shotgun (WGS) entry which is preliminary data.</text>
</comment>
<dbReference type="EMBL" id="JAWRVI010000014">
    <property type="protein sequence ID" value="KAK4090626.1"/>
    <property type="molecule type" value="Genomic_DNA"/>
</dbReference>
<reference evidence="2 3" key="1">
    <citation type="journal article" date="2024" name="Microbiol. Resour. Announc.">
        <title>Genome annotations for the ascomycete fungi Trichoderma harzianum, Trichoderma aggressivum, and Purpureocillium lilacinum.</title>
        <authorList>
            <person name="Beijen E.P.W."/>
            <person name="Ohm R.A."/>
        </authorList>
    </citation>
    <scope>NUCLEOTIDE SEQUENCE [LARGE SCALE GENOMIC DNA]</scope>
    <source>
        <strain evidence="2 3">CBS 150709</strain>
    </source>
</reference>
<sequence length="342" mass="35216">MLWQRRPRWTVASRATHGRGCVGAKVYPSVSGLELVGVVDLARTPGAEDEGNGEGGRWRWTTDDGDGNGNGDGRDGGEGQGCEQQQDGVAAAENATERYPSPRAAQAEGVGVGVDVAAGEGQGEGRGRGRGGAGAQAQVEAGTGCRARKPNSRSKARTQAEHQKLRAWASCASAEGWPGTTVPCSQRRRDVGGWDGGWMDGRSGWSGWRDGWMDEIAPTPARTGGILRLSTLAVWRRRRMDGSPGGSTVAAATYYKLPRTVAAVAAAAAGAAAGAAARRLREVGRACNLAALALSLPGPGCGSDKVLAVVLSYAAEGVKGQGQAVAGGRCRCFLSVHGRAPT</sequence>
<dbReference type="Proteomes" id="UP001287286">
    <property type="component" value="Unassembled WGS sequence"/>
</dbReference>
<feature type="region of interest" description="Disordered" evidence="1">
    <location>
        <begin position="44"/>
        <end position="161"/>
    </location>
</feature>
<protein>
    <submittedName>
        <fullName evidence="2">Uncharacterized protein</fullName>
    </submittedName>
</protein>
<organism evidence="2 3">
    <name type="scientific">Purpureocillium lilacinum</name>
    <name type="common">Paecilomyces lilacinus</name>
    <dbReference type="NCBI Taxonomy" id="33203"/>
    <lineage>
        <taxon>Eukaryota</taxon>
        <taxon>Fungi</taxon>
        <taxon>Dikarya</taxon>
        <taxon>Ascomycota</taxon>
        <taxon>Pezizomycotina</taxon>
        <taxon>Sordariomycetes</taxon>
        <taxon>Hypocreomycetidae</taxon>
        <taxon>Hypocreales</taxon>
        <taxon>Ophiocordycipitaceae</taxon>
        <taxon>Purpureocillium</taxon>
    </lineage>
</organism>
<evidence type="ECO:0000313" key="3">
    <source>
        <dbReference type="Proteomes" id="UP001287286"/>
    </source>
</evidence>
<feature type="compositionally biased region" description="Basic residues" evidence="1">
    <location>
        <begin position="146"/>
        <end position="156"/>
    </location>
</feature>
<feature type="compositionally biased region" description="Low complexity" evidence="1">
    <location>
        <begin position="104"/>
        <end position="119"/>
    </location>
</feature>
<feature type="compositionally biased region" description="Gly residues" evidence="1">
    <location>
        <begin position="120"/>
        <end position="134"/>
    </location>
</feature>
<keyword evidence="3" id="KW-1185">Reference proteome</keyword>
<name>A0ABR0C2L4_PURLI</name>
<proteinExistence type="predicted"/>
<evidence type="ECO:0000313" key="2">
    <source>
        <dbReference type="EMBL" id="KAK4090626.1"/>
    </source>
</evidence>
<accession>A0ABR0C2L4</accession>
<gene>
    <name evidence="2" type="ORF">Purlil1_4762</name>
</gene>